<name>A0A0B5ICW3_9ACTN</name>
<reference evidence="1 2" key="1">
    <citation type="submission" date="2014-12" db="EMBL/GenBank/DDBJ databases">
        <title>Complete genome sequence of Streptomyces vietnamensis strain GIMV4.0001, a genetic manipulable producer of the benzoisochromanequinone antibiotic granaticin.</title>
        <authorList>
            <person name="Deng M.R."/>
            <person name="Guo J."/>
            <person name="Ma L.Y."/>
            <person name="Feng G.D."/>
            <person name="Mo C.Y."/>
            <person name="Zhu H.H."/>
        </authorList>
    </citation>
    <scope>NUCLEOTIDE SEQUENCE [LARGE SCALE GENOMIC DNA]</scope>
    <source>
        <strain evidence="2">GIMV4.0001</strain>
    </source>
</reference>
<evidence type="ECO:0000313" key="1">
    <source>
        <dbReference type="EMBL" id="AJF68332.1"/>
    </source>
</evidence>
<dbReference type="Proteomes" id="UP000031774">
    <property type="component" value="Chromosome"/>
</dbReference>
<dbReference type="InterPro" id="IPR029058">
    <property type="entry name" value="AB_hydrolase_fold"/>
</dbReference>
<gene>
    <name evidence="1" type="ORF">SVTN_32255</name>
</gene>
<proteinExistence type="predicted"/>
<dbReference type="STRING" id="362257.SVTN_32255"/>
<accession>A0A0B5ICW3</accession>
<dbReference type="SUPFAM" id="SSF53474">
    <property type="entry name" value="alpha/beta-Hydrolases"/>
    <property type="match status" value="1"/>
</dbReference>
<dbReference type="AlphaFoldDB" id="A0A0B5ICW3"/>
<evidence type="ECO:0008006" key="3">
    <source>
        <dbReference type="Google" id="ProtNLM"/>
    </source>
</evidence>
<sequence length="69" mass="7491">MDPAPDTGPEPCRAVAFADDLISPPHLVAEVADAIPGCDFVEIPDCGHLGYLERPYEVNAAVIEFFDKY</sequence>
<evidence type="ECO:0000313" key="2">
    <source>
        <dbReference type="Proteomes" id="UP000031774"/>
    </source>
</evidence>
<dbReference type="Gene3D" id="3.40.50.1820">
    <property type="entry name" value="alpha/beta hydrolase"/>
    <property type="match status" value="1"/>
</dbReference>
<organism evidence="1 2">
    <name type="scientific">Streptomyces vietnamensis</name>
    <dbReference type="NCBI Taxonomy" id="362257"/>
    <lineage>
        <taxon>Bacteria</taxon>
        <taxon>Bacillati</taxon>
        <taxon>Actinomycetota</taxon>
        <taxon>Actinomycetes</taxon>
        <taxon>Kitasatosporales</taxon>
        <taxon>Streptomycetaceae</taxon>
        <taxon>Streptomyces</taxon>
    </lineage>
</organism>
<dbReference type="EMBL" id="CP010407">
    <property type="protein sequence ID" value="AJF68332.1"/>
    <property type="molecule type" value="Genomic_DNA"/>
</dbReference>
<keyword evidence="2" id="KW-1185">Reference proteome</keyword>
<protein>
    <recommendedName>
        <fullName evidence="3">AB hydrolase-1 domain-containing protein</fullName>
    </recommendedName>
</protein>
<dbReference type="HOGENOM" id="CLU_2774348_0_0_11"/>
<dbReference type="KEGG" id="svt:SVTN_32255"/>